<dbReference type="eggNOG" id="ENOG502T5QF">
    <property type="taxonomic scope" value="Eukaryota"/>
</dbReference>
<dbReference type="PANTHER" id="PTHR28019:SF7">
    <property type="entry name" value="SUR7 PROTEIN"/>
    <property type="match status" value="1"/>
</dbReference>
<dbReference type="InterPro" id="IPR009571">
    <property type="entry name" value="SUR7/Rim9-like_fungi"/>
</dbReference>
<keyword evidence="5" id="KW-1185">Reference proteome</keyword>
<organism evidence="3">
    <name type="scientific">Gaeumannomyces tritici (strain R3-111a-1)</name>
    <name type="common">Wheat and barley take-all root rot fungus</name>
    <name type="synonym">Gaeumannomyces graminis var. tritici</name>
    <dbReference type="NCBI Taxonomy" id="644352"/>
    <lineage>
        <taxon>Eukaryota</taxon>
        <taxon>Fungi</taxon>
        <taxon>Dikarya</taxon>
        <taxon>Ascomycota</taxon>
        <taxon>Pezizomycotina</taxon>
        <taxon>Sordariomycetes</taxon>
        <taxon>Sordariomycetidae</taxon>
        <taxon>Magnaporthales</taxon>
        <taxon>Magnaporthaceae</taxon>
        <taxon>Gaeumannomyces</taxon>
    </lineage>
</organism>
<dbReference type="AlphaFoldDB" id="J3P4R2"/>
<dbReference type="EnsemblFungi" id="EJT74659">
    <property type="protein sequence ID" value="EJT74659"/>
    <property type="gene ID" value="GGTG_08499"/>
</dbReference>
<feature type="transmembrane region" description="Helical" evidence="2">
    <location>
        <begin position="181"/>
        <end position="206"/>
    </location>
</feature>
<sequence length="293" mass="30745">MSSTRRQRLFTLAPLLITLTAFILALLTLLAGYKPGFMSDTHIILLDTSQLGESLLPLATTAKAKAPKAPKKPKAPKAPKAPKTPKKPRTGKEDEDEDEDLQSVTDALGVERFYALHAMTVCSGQYANGEDSSDGLTPSRCTEPLAELNVLSVVDLDLRIPGPIRAAIADVANAAPKIFRAMAGLFIAGVVLAGLATLGGIVSLLLPGAAPVLAVLNVLVHLLASVMLLSGTLLTTVGGDKLAGVIEDKGGRIGLHAQAGSKFRGLSWASFVITGLAALVWAFGFFAVYRRRA</sequence>
<dbReference type="OrthoDB" id="4763068at2759"/>
<dbReference type="GO" id="GO:0051285">
    <property type="term" value="C:cell cortex of cell tip"/>
    <property type="evidence" value="ECO:0007669"/>
    <property type="project" value="TreeGrafter"/>
</dbReference>
<proteinExistence type="predicted"/>
<dbReference type="STRING" id="644352.J3P4R2"/>
<dbReference type="Proteomes" id="UP000006039">
    <property type="component" value="Unassembled WGS sequence"/>
</dbReference>
<feature type="region of interest" description="Disordered" evidence="1">
    <location>
        <begin position="62"/>
        <end position="102"/>
    </location>
</feature>
<dbReference type="EMBL" id="GL385398">
    <property type="protein sequence ID" value="EJT74659.1"/>
    <property type="molecule type" value="Genomic_DNA"/>
</dbReference>
<dbReference type="GO" id="GO:0031505">
    <property type="term" value="P:fungal-type cell wall organization"/>
    <property type="evidence" value="ECO:0007669"/>
    <property type="project" value="TreeGrafter"/>
</dbReference>
<dbReference type="RefSeq" id="XP_009224603.1">
    <property type="nucleotide sequence ID" value="XM_009226339.1"/>
</dbReference>
<name>J3P4R2_GAET3</name>
<protein>
    <submittedName>
        <fullName evidence="3 4">Uncharacterized protein</fullName>
    </submittedName>
</protein>
<dbReference type="GeneID" id="20348957"/>
<dbReference type="GO" id="GO:0005886">
    <property type="term" value="C:plasma membrane"/>
    <property type="evidence" value="ECO:0007669"/>
    <property type="project" value="InterPro"/>
</dbReference>
<evidence type="ECO:0000313" key="3">
    <source>
        <dbReference type="EMBL" id="EJT74659.1"/>
    </source>
</evidence>
<reference evidence="4" key="4">
    <citation type="journal article" date="2015" name="G3 (Bethesda)">
        <title>Genome sequences of three phytopathogenic species of the Magnaporthaceae family of fungi.</title>
        <authorList>
            <person name="Okagaki L.H."/>
            <person name="Nunes C.C."/>
            <person name="Sailsbery J."/>
            <person name="Clay B."/>
            <person name="Brown D."/>
            <person name="John T."/>
            <person name="Oh Y."/>
            <person name="Young N."/>
            <person name="Fitzgerald M."/>
            <person name="Haas B.J."/>
            <person name="Zeng Q."/>
            <person name="Young S."/>
            <person name="Adiconis X."/>
            <person name="Fan L."/>
            <person name="Levin J.Z."/>
            <person name="Mitchell T.K."/>
            <person name="Okubara P.A."/>
            <person name="Farman M.L."/>
            <person name="Kohn L.M."/>
            <person name="Birren B."/>
            <person name="Ma L.-J."/>
            <person name="Dean R.A."/>
        </authorList>
    </citation>
    <scope>NUCLEOTIDE SEQUENCE</scope>
    <source>
        <strain evidence="4">R3-111a-1</strain>
    </source>
</reference>
<dbReference type="InterPro" id="IPR052413">
    <property type="entry name" value="SUR7_domain"/>
</dbReference>
<evidence type="ECO:0000256" key="1">
    <source>
        <dbReference type="SAM" id="MobiDB-lite"/>
    </source>
</evidence>
<reference evidence="3" key="3">
    <citation type="submission" date="2010-09" db="EMBL/GenBank/DDBJ databases">
        <title>Annotation of Gaeumannomyces graminis var. tritici R3-111a-1.</title>
        <authorList>
            <consortium name="The Broad Institute Genome Sequencing Platform"/>
            <person name="Ma L.-J."/>
            <person name="Dead R."/>
            <person name="Young S.K."/>
            <person name="Zeng Q."/>
            <person name="Gargeya S."/>
            <person name="Fitzgerald M."/>
            <person name="Haas B."/>
            <person name="Abouelleil A."/>
            <person name="Alvarado L."/>
            <person name="Arachchi H.M."/>
            <person name="Berlin A."/>
            <person name="Brown A."/>
            <person name="Chapman S.B."/>
            <person name="Chen Z."/>
            <person name="Dunbar C."/>
            <person name="Freedman E."/>
            <person name="Gearin G."/>
            <person name="Gellesch M."/>
            <person name="Goldberg J."/>
            <person name="Griggs A."/>
            <person name="Gujja S."/>
            <person name="Heiman D."/>
            <person name="Howarth C."/>
            <person name="Larson L."/>
            <person name="Lui A."/>
            <person name="MacDonald P.J.P."/>
            <person name="Mehta T."/>
            <person name="Montmayeur A."/>
            <person name="Murphy C."/>
            <person name="Neiman D."/>
            <person name="Pearson M."/>
            <person name="Priest M."/>
            <person name="Roberts A."/>
            <person name="Saif S."/>
            <person name="Shea T."/>
            <person name="Shenoy N."/>
            <person name="Sisk P."/>
            <person name="Stolte C."/>
            <person name="Sykes S."/>
            <person name="Yandava C."/>
            <person name="Wortman J."/>
            <person name="Nusbaum C."/>
            <person name="Birren B."/>
        </authorList>
    </citation>
    <scope>NUCLEOTIDE SEQUENCE</scope>
    <source>
        <strain evidence="3">R3-111a-1</strain>
    </source>
</reference>
<evidence type="ECO:0000313" key="5">
    <source>
        <dbReference type="Proteomes" id="UP000006039"/>
    </source>
</evidence>
<dbReference type="HOGENOM" id="CLU_888707_0_0_1"/>
<evidence type="ECO:0000313" key="4">
    <source>
        <dbReference type="EnsemblFungi" id="EJT74659"/>
    </source>
</evidence>
<feature type="transmembrane region" description="Helical" evidence="2">
    <location>
        <begin position="268"/>
        <end position="289"/>
    </location>
</feature>
<reference evidence="4" key="5">
    <citation type="submission" date="2018-04" db="UniProtKB">
        <authorList>
            <consortium name="EnsemblFungi"/>
        </authorList>
    </citation>
    <scope>IDENTIFICATION</scope>
    <source>
        <strain evidence="4">R3-111a-1</strain>
    </source>
</reference>
<reference evidence="3" key="2">
    <citation type="submission" date="2010-07" db="EMBL/GenBank/DDBJ databases">
        <authorList>
            <consortium name="The Broad Institute Genome Sequencing Platform"/>
            <consortium name="Broad Institute Genome Sequencing Center for Infectious Disease"/>
            <person name="Ma L.-J."/>
            <person name="Dead R."/>
            <person name="Young S."/>
            <person name="Zeng Q."/>
            <person name="Koehrsen M."/>
            <person name="Alvarado L."/>
            <person name="Berlin A."/>
            <person name="Chapman S.B."/>
            <person name="Chen Z."/>
            <person name="Freedman E."/>
            <person name="Gellesch M."/>
            <person name="Goldberg J."/>
            <person name="Griggs A."/>
            <person name="Gujja S."/>
            <person name="Heilman E.R."/>
            <person name="Heiman D."/>
            <person name="Hepburn T."/>
            <person name="Howarth C."/>
            <person name="Jen D."/>
            <person name="Larson L."/>
            <person name="Mehta T."/>
            <person name="Neiman D."/>
            <person name="Pearson M."/>
            <person name="Roberts A."/>
            <person name="Saif S."/>
            <person name="Shea T."/>
            <person name="Shenoy N."/>
            <person name="Sisk P."/>
            <person name="Stolte C."/>
            <person name="Sykes S."/>
            <person name="Walk T."/>
            <person name="White J."/>
            <person name="Yandava C."/>
            <person name="Haas B."/>
            <person name="Nusbaum C."/>
            <person name="Birren B."/>
        </authorList>
    </citation>
    <scope>NUCLEOTIDE SEQUENCE</scope>
    <source>
        <strain evidence="3">R3-111a-1</strain>
    </source>
</reference>
<feature type="transmembrane region" description="Helical" evidence="2">
    <location>
        <begin position="213"/>
        <end position="234"/>
    </location>
</feature>
<keyword evidence="2" id="KW-1133">Transmembrane helix</keyword>
<accession>J3P4R2</accession>
<dbReference type="VEuPathDB" id="FungiDB:GGTG_08499"/>
<evidence type="ECO:0000256" key="2">
    <source>
        <dbReference type="SAM" id="Phobius"/>
    </source>
</evidence>
<dbReference type="Pfam" id="PF06687">
    <property type="entry name" value="SUR7"/>
    <property type="match status" value="1"/>
</dbReference>
<keyword evidence="2" id="KW-0472">Membrane</keyword>
<feature type="compositionally biased region" description="Basic residues" evidence="1">
    <location>
        <begin position="65"/>
        <end position="77"/>
    </location>
</feature>
<gene>
    <name evidence="4" type="primary">20348957</name>
    <name evidence="3" type="ORF">GGTG_08499</name>
</gene>
<reference evidence="5" key="1">
    <citation type="submission" date="2010-07" db="EMBL/GenBank/DDBJ databases">
        <title>The genome sequence of Gaeumannomyces graminis var. tritici strain R3-111a-1.</title>
        <authorList>
            <consortium name="The Broad Institute Genome Sequencing Platform"/>
            <person name="Ma L.-J."/>
            <person name="Dead R."/>
            <person name="Young S."/>
            <person name="Zeng Q."/>
            <person name="Koehrsen M."/>
            <person name="Alvarado L."/>
            <person name="Berlin A."/>
            <person name="Chapman S.B."/>
            <person name="Chen Z."/>
            <person name="Freedman E."/>
            <person name="Gellesch M."/>
            <person name="Goldberg J."/>
            <person name="Griggs A."/>
            <person name="Gujja S."/>
            <person name="Heilman E.R."/>
            <person name="Heiman D."/>
            <person name="Hepburn T."/>
            <person name="Howarth C."/>
            <person name="Jen D."/>
            <person name="Larson L."/>
            <person name="Mehta T."/>
            <person name="Neiman D."/>
            <person name="Pearson M."/>
            <person name="Roberts A."/>
            <person name="Saif S."/>
            <person name="Shea T."/>
            <person name="Shenoy N."/>
            <person name="Sisk P."/>
            <person name="Stolte C."/>
            <person name="Sykes S."/>
            <person name="Walk T."/>
            <person name="White J."/>
            <person name="Yandava C."/>
            <person name="Haas B."/>
            <person name="Nusbaum C."/>
            <person name="Birren B."/>
        </authorList>
    </citation>
    <scope>NUCLEOTIDE SEQUENCE [LARGE SCALE GENOMIC DNA]</scope>
    <source>
        <strain evidence="5">R3-111a-1</strain>
    </source>
</reference>
<keyword evidence="2" id="KW-0812">Transmembrane</keyword>
<dbReference type="PANTHER" id="PTHR28019">
    <property type="entry name" value="CELL MEMBRANE PROTEIN YLR413W-RELATED"/>
    <property type="match status" value="1"/>
</dbReference>